<feature type="compositionally biased region" description="Polar residues" evidence="1">
    <location>
        <begin position="13"/>
        <end position="25"/>
    </location>
</feature>
<dbReference type="EMBL" id="CAJVPQ010020317">
    <property type="protein sequence ID" value="CAG8755910.1"/>
    <property type="molecule type" value="Genomic_DNA"/>
</dbReference>
<evidence type="ECO:0000256" key="1">
    <source>
        <dbReference type="SAM" id="MobiDB-lite"/>
    </source>
</evidence>
<accession>A0A9N9J018</accession>
<organism evidence="2 3">
    <name type="scientific">Funneliformis caledonium</name>
    <dbReference type="NCBI Taxonomy" id="1117310"/>
    <lineage>
        <taxon>Eukaryota</taxon>
        <taxon>Fungi</taxon>
        <taxon>Fungi incertae sedis</taxon>
        <taxon>Mucoromycota</taxon>
        <taxon>Glomeromycotina</taxon>
        <taxon>Glomeromycetes</taxon>
        <taxon>Glomerales</taxon>
        <taxon>Glomeraceae</taxon>
        <taxon>Funneliformis</taxon>
    </lineage>
</organism>
<feature type="compositionally biased region" description="Basic and acidic residues" evidence="1">
    <location>
        <begin position="27"/>
        <end position="38"/>
    </location>
</feature>
<feature type="non-terminal residue" evidence="2">
    <location>
        <position position="1"/>
    </location>
</feature>
<proteinExistence type="predicted"/>
<feature type="region of interest" description="Disordered" evidence="1">
    <location>
        <begin position="1"/>
        <end position="47"/>
    </location>
</feature>
<comment type="caution">
    <text evidence="2">The sequence shown here is derived from an EMBL/GenBank/DDBJ whole genome shotgun (WGS) entry which is preliminary data.</text>
</comment>
<evidence type="ECO:0000313" key="3">
    <source>
        <dbReference type="Proteomes" id="UP000789570"/>
    </source>
</evidence>
<protein>
    <submittedName>
        <fullName evidence="2">13092_t:CDS:1</fullName>
    </submittedName>
</protein>
<dbReference type="Proteomes" id="UP000789570">
    <property type="component" value="Unassembled WGS sequence"/>
</dbReference>
<dbReference type="AlphaFoldDB" id="A0A9N9J018"/>
<evidence type="ECO:0000313" key="2">
    <source>
        <dbReference type="EMBL" id="CAG8755910.1"/>
    </source>
</evidence>
<gene>
    <name evidence="2" type="ORF">FCALED_LOCUS16614</name>
</gene>
<name>A0A9N9J018_9GLOM</name>
<keyword evidence="3" id="KW-1185">Reference proteome</keyword>
<sequence>PDSLKNMAKKAYSSKSVYITDSASEQYDDRGRSQKRTFDNGSQLEKS</sequence>
<reference evidence="2" key="1">
    <citation type="submission" date="2021-06" db="EMBL/GenBank/DDBJ databases">
        <authorList>
            <person name="Kallberg Y."/>
            <person name="Tangrot J."/>
            <person name="Rosling A."/>
        </authorList>
    </citation>
    <scope>NUCLEOTIDE SEQUENCE</scope>
    <source>
        <strain evidence="2">UK204</strain>
    </source>
</reference>